<gene>
    <name evidence="1" type="ORF">J2S74_002749</name>
</gene>
<comment type="caution">
    <text evidence="1">The sequence shown here is derived from an EMBL/GenBank/DDBJ whole genome shotgun (WGS) entry which is preliminary data.</text>
</comment>
<reference evidence="1 2" key="1">
    <citation type="submission" date="2023-07" db="EMBL/GenBank/DDBJ databases">
        <title>Genomic Encyclopedia of Type Strains, Phase IV (KMG-IV): sequencing the most valuable type-strain genomes for metagenomic binning, comparative biology and taxonomic classification.</title>
        <authorList>
            <person name="Goeker M."/>
        </authorList>
    </citation>
    <scope>NUCLEOTIDE SEQUENCE [LARGE SCALE GENOMIC DNA]</scope>
    <source>
        <strain evidence="1 2">DSM 9768</strain>
    </source>
</reference>
<sequence>MEHEIHLFILWEKSTPQMDEIITDIEKKFTILEVIKVKWTRRLFTQNLSRFYGMNLSPRNLKEKHCGSGPFHLVIVKDVNPKYEERKTSRGMAVVNSNVFDAKQLYRDWTGGGHRIHGTNSQEEAEHNIALLLDKDIHFYLNEAQWNGMIEQHEEDIVGANGWWSMEHLLTVLNRTTKYVILRNYEGLPHKYTVNSHGDVDLLTNDLNNMALITNGKKVFPKSYRVHYKVKVANEDVYFDFRYVGDNYYDSTWEESILENRIYHPNGFYIPNETDYFYSLLYHALVHKRKIAEDYKEKLIYLSNKLDLHLDDEDFKTPTVLMKILESYLREKGYRYTKPKDRTVFVNRKIVGYGLR</sequence>
<dbReference type="RefSeq" id="WP_307326296.1">
    <property type="nucleotide sequence ID" value="NZ_JAUSUG010000010.1"/>
</dbReference>
<organism evidence="1 2">
    <name type="scientific">Evansella vedderi</name>
    <dbReference type="NCBI Taxonomy" id="38282"/>
    <lineage>
        <taxon>Bacteria</taxon>
        <taxon>Bacillati</taxon>
        <taxon>Bacillota</taxon>
        <taxon>Bacilli</taxon>
        <taxon>Bacillales</taxon>
        <taxon>Bacillaceae</taxon>
        <taxon>Evansella</taxon>
    </lineage>
</organism>
<evidence type="ECO:0000313" key="2">
    <source>
        <dbReference type="Proteomes" id="UP001230005"/>
    </source>
</evidence>
<evidence type="ECO:0000313" key="1">
    <source>
        <dbReference type="EMBL" id="MDQ0255367.1"/>
    </source>
</evidence>
<dbReference type="Proteomes" id="UP001230005">
    <property type="component" value="Unassembled WGS sequence"/>
</dbReference>
<keyword evidence="2" id="KW-1185">Reference proteome</keyword>
<protein>
    <submittedName>
        <fullName evidence="1">Uncharacterized protein</fullName>
    </submittedName>
</protein>
<accession>A0ABT9ZVW4</accession>
<proteinExistence type="predicted"/>
<name>A0ABT9ZVW4_9BACI</name>
<dbReference type="EMBL" id="JAUSUG010000010">
    <property type="protein sequence ID" value="MDQ0255367.1"/>
    <property type="molecule type" value="Genomic_DNA"/>
</dbReference>